<organism evidence="1 2">
    <name type="scientific">Paractinoplanes globisporus</name>
    <dbReference type="NCBI Taxonomy" id="113565"/>
    <lineage>
        <taxon>Bacteria</taxon>
        <taxon>Bacillati</taxon>
        <taxon>Actinomycetota</taxon>
        <taxon>Actinomycetes</taxon>
        <taxon>Micromonosporales</taxon>
        <taxon>Micromonosporaceae</taxon>
        <taxon>Paractinoplanes</taxon>
    </lineage>
</organism>
<dbReference type="Pfam" id="PF19462">
    <property type="entry name" value="DUF5999"/>
    <property type="match status" value="1"/>
</dbReference>
<name>A0ABW6WAE1_9ACTN</name>
<dbReference type="RefSeq" id="WP_157295646.1">
    <property type="nucleotide sequence ID" value="NZ_JBIAZU010000002.1"/>
</dbReference>
<dbReference type="Proteomes" id="UP001602245">
    <property type="component" value="Unassembled WGS sequence"/>
</dbReference>
<dbReference type="InterPro" id="IPR046041">
    <property type="entry name" value="DUF5999"/>
</dbReference>
<reference evidence="1 2" key="1">
    <citation type="submission" date="2024-10" db="EMBL/GenBank/DDBJ databases">
        <title>The Natural Products Discovery Center: Release of the First 8490 Sequenced Strains for Exploring Actinobacteria Biosynthetic Diversity.</title>
        <authorList>
            <person name="Kalkreuter E."/>
            <person name="Kautsar S.A."/>
            <person name="Yang D."/>
            <person name="Bader C.D."/>
            <person name="Teijaro C.N."/>
            <person name="Fluegel L."/>
            <person name="Davis C.M."/>
            <person name="Simpson J.R."/>
            <person name="Lauterbach L."/>
            <person name="Steele A.D."/>
            <person name="Gui C."/>
            <person name="Meng S."/>
            <person name="Li G."/>
            <person name="Viehrig K."/>
            <person name="Ye F."/>
            <person name="Su P."/>
            <person name="Kiefer A.F."/>
            <person name="Nichols A."/>
            <person name="Cepeda A.J."/>
            <person name="Yan W."/>
            <person name="Fan B."/>
            <person name="Jiang Y."/>
            <person name="Adhikari A."/>
            <person name="Zheng C.-J."/>
            <person name="Schuster L."/>
            <person name="Cowan T.M."/>
            <person name="Smanski M.J."/>
            <person name="Chevrette M.G."/>
            <person name="De Carvalho L.P.S."/>
            <person name="Shen B."/>
        </authorList>
    </citation>
    <scope>NUCLEOTIDE SEQUENCE [LARGE SCALE GENOMIC DNA]</scope>
    <source>
        <strain evidence="1 2">NPDC000087</strain>
    </source>
</reference>
<comment type="caution">
    <text evidence="1">The sequence shown here is derived from an EMBL/GenBank/DDBJ whole genome shotgun (WGS) entry which is preliminary data.</text>
</comment>
<evidence type="ECO:0000313" key="1">
    <source>
        <dbReference type="EMBL" id="MFF5290284.1"/>
    </source>
</evidence>
<protein>
    <submittedName>
        <fullName evidence="1">DUF5999 family protein</fullName>
    </submittedName>
</protein>
<sequence>MCTHHPQCPPVDQPGWETACVLVRHADLGWTMLCNGAIVLDRAVTNVIPLPSRPRRLPALAA</sequence>
<evidence type="ECO:0000313" key="2">
    <source>
        <dbReference type="Proteomes" id="UP001602245"/>
    </source>
</evidence>
<dbReference type="EMBL" id="JBIAZU010000002">
    <property type="protein sequence ID" value="MFF5290284.1"/>
    <property type="molecule type" value="Genomic_DNA"/>
</dbReference>
<gene>
    <name evidence="1" type="ORF">ACFY35_12625</name>
</gene>
<keyword evidence="2" id="KW-1185">Reference proteome</keyword>
<proteinExistence type="predicted"/>
<accession>A0ABW6WAE1</accession>